<name>A0A0G1DJP9_9BACT</name>
<dbReference type="EMBL" id="LCFP01000005">
    <property type="protein sequence ID" value="KKS97797.1"/>
    <property type="molecule type" value="Genomic_DNA"/>
</dbReference>
<dbReference type="STRING" id="1618443.UV73_C0005G0074"/>
<evidence type="ECO:0000259" key="2">
    <source>
        <dbReference type="Pfam" id="PF01370"/>
    </source>
</evidence>
<organism evidence="3 4">
    <name type="scientific">Candidatus Gottesmanbacteria bacterium GW2011_GWA2_43_14</name>
    <dbReference type="NCBI Taxonomy" id="1618443"/>
    <lineage>
        <taxon>Bacteria</taxon>
        <taxon>Candidatus Gottesmaniibacteriota</taxon>
    </lineage>
</organism>
<evidence type="ECO:0000313" key="4">
    <source>
        <dbReference type="Proteomes" id="UP000034894"/>
    </source>
</evidence>
<proteinExistence type="inferred from homology"/>
<dbReference type="InterPro" id="IPR001509">
    <property type="entry name" value="Epimerase_deHydtase"/>
</dbReference>
<sequence>MKCIVTGGTGFIGSHLVKRLLVDGHTVRLLDSHNPGEDDSVLFKKYGRKYLFKKCDISDKKQLKQSYFSGIDWVFHLAGMSNIVPSIEQPELYHRINVSGTVYILEASRRAGIKKFLYAASSSCYGIPDKYPTPESAPIRPQYPYALTKYLGEVYALHYAAVYKLPVVSLRLFNVYGPKVRTYGTYGPVISIFLAQKMNGKPMTVVGNGRQTRDFTYVSDVTEAFLKAAQSKITAGFFNVGSGGSYSINQMVKIIGGEVVYIPKRPGEPDSTYADITKIKNALNWQPKVTFSQGMKLVLENSAYWKSAPVWTPKSIEKATRGWFKYLS</sequence>
<dbReference type="SUPFAM" id="SSF51735">
    <property type="entry name" value="NAD(P)-binding Rossmann-fold domains"/>
    <property type="match status" value="1"/>
</dbReference>
<dbReference type="Gene3D" id="3.40.50.720">
    <property type="entry name" value="NAD(P)-binding Rossmann-like Domain"/>
    <property type="match status" value="1"/>
</dbReference>
<dbReference type="EC" id="5.1.3.2" evidence="3"/>
<reference evidence="3 4" key="1">
    <citation type="journal article" date="2015" name="Nature">
        <title>rRNA introns, odd ribosomes, and small enigmatic genomes across a large radiation of phyla.</title>
        <authorList>
            <person name="Brown C.T."/>
            <person name="Hug L.A."/>
            <person name="Thomas B.C."/>
            <person name="Sharon I."/>
            <person name="Castelle C.J."/>
            <person name="Singh A."/>
            <person name="Wilkins M.J."/>
            <person name="Williams K.H."/>
            <person name="Banfield J.F."/>
        </authorList>
    </citation>
    <scope>NUCLEOTIDE SEQUENCE [LARGE SCALE GENOMIC DNA]</scope>
</reference>
<keyword evidence="3" id="KW-0413">Isomerase</keyword>
<protein>
    <submittedName>
        <fullName evidence="3">Dehydratase-like protein, UDP-glucose 4-epimerase</fullName>
        <ecNumber evidence="3">5.1.3.2</ecNumber>
    </submittedName>
</protein>
<gene>
    <name evidence="3" type="ORF">UV73_C0005G0074</name>
</gene>
<evidence type="ECO:0000256" key="1">
    <source>
        <dbReference type="ARBA" id="ARBA00007637"/>
    </source>
</evidence>
<feature type="domain" description="NAD-dependent epimerase/dehydratase" evidence="2">
    <location>
        <begin position="4"/>
        <end position="241"/>
    </location>
</feature>
<comment type="similarity">
    <text evidence="1">Belongs to the NAD(P)-dependent epimerase/dehydratase family.</text>
</comment>
<dbReference type="PATRIC" id="fig|1618443.3.peg.912"/>
<dbReference type="PANTHER" id="PTHR43000">
    <property type="entry name" value="DTDP-D-GLUCOSE 4,6-DEHYDRATASE-RELATED"/>
    <property type="match status" value="1"/>
</dbReference>
<dbReference type="InterPro" id="IPR036291">
    <property type="entry name" value="NAD(P)-bd_dom_sf"/>
</dbReference>
<dbReference type="Pfam" id="PF01370">
    <property type="entry name" value="Epimerase"/>
    <property type="match status" value="1"/>
</dbReference>
<dbReference type="Proteomes" id="UP000034894">
    <property type="component" value="Unassembled WGS sequence"/>
</dbReference>
<dbReference type="AlphaFoldDB" id="A0A0G1DJP9"/>
<evidence type="ECO:0000313" key="3">
    <source>
        <dbReference type="EMBL" id="KKS97797.1"/>
    </source>
</evidence>
<comment type="caution">
    <text evidence="3">The sequence shown here is derived from an EMBL/GenBank/DDBJ whole genome shotgun (WGS) entry which is preliminary data.</text>
</comment>
<accession>A0A0G1DJP9</accession>
<dbReference type="GO" id="GO:0003978">
    <property type="term" value="F:UDP-glucose 4-epimerase activity"/>
    <property type="evidence" value="ECO:0007669"/>
    <property type="project" value="UniProtKB-EC"/>
</dbReference>